<feature type="compositionally biased region" description="Basic and acidic residues" evidence="1">
    <location>
        <begin position="411"/>
        <end position="434"/>
    </location>
</feature>
<feature type="compositionally biased region" description="Basic and acidic residues" evidence="1">
    <location>
        <begin position="342"/>
        <end position="358"/>
    </location>
</feature>
<feature type="compositionally biased region" description="Pro residues" evidence="1">
    <location>
        <begin position="485"/>
        <end position="502"/>
    </location>
</feature>
<evidence type="ECO:0000313" key="3">
    <source>
        <dbReference type="EMBL" id="KAJ4401049.1"/>
    </source>
</evidence>
<evidence type="ECO:0000256" key="1">
    <source>
        <dbReference type="SAM" id="MobiDB-lite"/>
    </source>
</evidence>
<sequence length="639" mass="71434">MAQNDDAKRANTAITIAQLKFKQNLKKEEPETRLPPIPVDTCSQFFSAIDAVLAQNTPVNIQKCTEWIVKHIAPSRIRIAVLGDYVVSVSKSLVVDTTTAAGKKAVRNRHDLLLVVNDALHTDKYHRDSTSKLGLLGKEMTSQLAELVELAASCAVEKGSQVENKLRAIINFWAVNQLIGQDVFKTLKEAADESLLQAQGGAPIRKRNYLLPEYHGDRTAPWYELPASYMLDQMIKQPNRPLDPHRIKVTRFDKKPVSTHVRKLLDSYFENLDLKHTLTGDNPTGETNKYNLWLDPMGQIVKRDKETGETTTATNGYGWSMKFCQDMQKDGVPESIKTLREDAERMEAAPERQGDQRRYSRSPRRRRSSSASSRGRDRGRRSRSDSYASRSSYDSRSRSRSRHHDRRRRSLRDDGRGRNERDKGFGDRENDIKRPQPRPTERIQPQSGQWNGHQGPKRNNQGSPGHSQFTLNVPQNFTTNYSQAPQPPFDAPPFPPPPPMPNQFPGAFPMQPFPPPPPPMQFQGPGGFPGGVPPPPPPNFSGPYPPPPPNIAATPNNPYNFNNQWSNFQQGSTPSFNQQQNPGFSQQQSPGGFQNQGLNPNQTHGQGGFQGGRGGYGGSNQVGGYNNRGGYARGRGGRY</sequence>
<dbReference type="Gene3D" id="1.25.40.90">
    <property type="match status" value="1"/>
</dbReference>
<dbReference type="PROSITE" id="PS51391">
    <property type="entry name" value="CID"/>
    <property type="match status" value="1"/>
</dbReference>
<accession>A0A9W9D458</accession>
<protein>
    <recommendedName>
        <fullName evidence="2">CID domain-containing protein</fullName>
    </recommendedName>
</protein>
<keyword evidence="4" id="KW-1185">Reference proteome</keyword>
<evidence type="ECO:0000259" key="2">
    <source>
        <dbReference type="PROSITE" id="PS51391"/>
    </source>
</evidence>
<feature type="compositionally biased region" description="Polar residues" evidence="1">
    <location>
        <begin position="553"/>
        <end position="574"/>
    </location>
</feature>
<feature type="region of interest" description="Disordered" evidence="1">
    <location>
        <begin position="342"/>
        <end position="639"/>
    </location>
</feature>
<name>A0A9W9D458_9PLEO</name>
<feature type="compositionally biased region" description="Gly residues" evidence="1">
    <location>
        <begin position="605"/>
        <end position="621"/>
    </location>
</feature>
<comment type="caution">
    <text evidence="3">The sequence shown here is derived from an EMBL/GenBank/DDBJ whole genome shotgun (WGS) entry which is preliminary data.</text>
</comment>
<gene>
    <name evidence="3" type="ORF">N0V91_008189</name>
</gene>
<proteinExistence type="predicted"/>
<dbReference type="AlphaFoldDB" id="A0A9W9D458"/>
<feature type="compositionally biased region" description="Pro residues" evidence="1">
    <location>
        <begin position="531"/>
        <end position="550"/>
    </location>
</feature>
<feature type="compositionally biased region" description="Basic residues" evidence="1">
    <location>
        <begin position="359"/>
        <end position="368"/>
    </location>
</feature>
<feature type="compositionally biased region" description="Pro residues" evidence="1">
    <location>
        <begin position="511"/>
        <end position="520"/>
    </location>
</feature>
<dbReference type="InterPro" id="IPR008942">
    <property type="entry name" value="ENTH_VHS"/>
</dbReference>
<feature type="domain" description="CID" evidence="2">
    <location>
        <begin position="37"/>
        <end position="195"/>
    </location>
</feature>
<dbReference type="Proteomes" id="UP001140510">
    <property type="component" value="Unassembled WGS sequence"/>
</dbReference>
<feature type="compositionally biased region" description="Basic residues" evidence="1">
    <location>
        <begin position="398"/>
        <end position="410"/>
    </location>
</feature>
<dbReference type="OrthoDB" id="21470at2759"/>
<dbReference type="EMBL" id="JAPEVA010000079">
    <property type="protein sequence ID" value="KAJ4401049.1"/>
    <property type="molecule type" value="Genomic_DNA"/>
</dbReference>
<feature type="compositionally biased region" description="Low complexity" evidence="1">
    <location>
        <begin position="575"/>
        <end position="596"/>
    </location>
</feature>
<feature type="compositionally biased region" description="Polar residues" evidence="1">
    <location>
        <begin position="443"/>
        <end position="482"/>
    </location>
</feature>
<feature type="compositionally biased region" description="Low complexity" evidence="1">
    <location>
        <begin position="385"/>
        <end position="394"/>
    </location>
</feature>
<dbReference type="Pfam" id="PF04818">
    <property type="entry name" value="CID"/>
    <property type="match status" value="1"/>
</dbReference>
<organism evidence="3 4">
    <name type="scientific">Didymella pomorum</name>
    <dbReference type="NCBI Taxonomy" id="749634"/>
    <lineage>
        <taxon>Eukaryota</taxon>
        <taxon>Fungi</taxon>
        <taxon>Dikarya</taxon>
        <taxon>Ascomycota</taxon>
        <taxon>Pezizomycotina</taxon>
        <taxon>Dothideomycetes</taxon>
        <taxon>Pleosporomycetidae</taxon>
        <taxon>Pleosporales</taxon>
        <taxon>Pleosporineae</taxon>
        <taxon>Didymellaceae</taxon>
        <taxon>Didymella</taxon>
    </lineage>
</organism>
<reference evidence="3" key="1">
    <citation type="submission" date="2022-10" db="EMBL/GenBank/DDBJ databases">
        <title>Tapping the CABI collections for fungal endophytes: first genome assemblies for Collariella, Neodidymelliopsis, Ascochyta clinopodiicola, Didymella pomorum, Didymosphaeria variabile, Neocosmospora piperis and Neocucurbitaria cava.</title>
        <authorList>
            <person name="Hill R."/>
        </authorList>
    </citation>
    <scope>NUCLEOTIDE SEQUENCE</scope>
    <source>
        <strain evidence="3">IMI 355091</strain>
    </source>
</reference>
<evidence type="ECO:0000313" key="4">
    <source>
        <dbReference type="Proteomes" id="UP001140510"/>
    </source>
</evidence>
<dbReference type="InterPro" id="IPR006569">
    <property type="entry name" value="CID_dom"/>
</dbReference>